<dbReference type="EMBL" id="JANEYF010001808">
    <property type="protein sequence ID" value="KAJ8956771.1"/>
    <property type="molecule type" value="Genomic_DNA"/>
</dbReference>
<dbReference type="AlphaFoldDB" id="A0AAV8Z0Q8"/>
<reference evidence="1" key="1">
    <citation type="journal article" date="2023" name="Insect Mol. Biol.">
        <title>Genome sequencing provides insights into the evolution of gene families encoding plant cell wall-degrading enzymes in longhorned beetles.</title>
        <authorList>
            <person name="Shin N.R."/>
            <person name="Okamura Y."/>
            <person name="Kirsch R."/>
            <person name="Pauchet Y."/>
        </authorList>
    </citation>
    <scope>NUCLEOTIDE SEQUENCE</scope>
    <source>
        <strain evidence="1">RBIC_L_NR</strain>
    </source>
</reference>
<keyword evidence="2" id="KW-1185">Reference proteome</keyword>
<comment type="caution">
    <text evidence="1">The sequence shown here is derived from an EMBL/GenBank/DDBJ whole genome shotgun (WGS) entry which is preliminary data.</text>
</comment>
<dbReference type="GO" id="GO:0005876">
    <property type="term" value="C:spindle microtubule"/>
    <property type="evidence" value="ECO:0007669"/>
    <property type="project" value="TreeGrafter"/>
</dbReference>
<dbReference type="GO" id="GO:0005881">
    <property type="term" value="C:cytoplasmic microtubule"/>
    <property type="evidence" value="ECO:0007669"/>
    <property type="project" value="TreeGrafter"/>
</dbReference>
<name>A0AAV8Z0Q8_9CUCU</name>
<dbReference type="GO" id="GO:0000776">
    <property type="term" value="C:kinetochore"/>
    <property type="evidence" value="ECO:0007669"/>
    <property type="project" value="TreeGrafter"/>
</dbReference>
<dbReference type="InterPro" id="IPR011989">
    <property type="entry name" value="ARM-like"/>
</dbReference>
<dbReference type="PANTHER" id="PTHR21567">
    <property type="entry name" value="CLASP"/>
    <property type="match status" value="1"/>
</dbReference>
<accession>A0AAV8Z0Q8</accession>
<dbReference type="SUPFAM" id="SSF48371">
    <property type="entry name" value="ARM repeat"/>
    <property type="match status" value="1"/>
</dbReference>
<proteinExistence type="predicted"/>
<dbReference type="GO" id="GO:0045180">
    <property type="term" value="C:basal cortex"/>
    <property type="evidence" value="ECO:0007669"/>
    <property type="project" value="TreeGrafter"/>
</dbReference>
<dbReference type="GO" id="GO:0005815">
    <property type="term" value="C:microtubule organizing center"/>
    <property type="evidence" value="ECO:0007669"/>
    <property type="project" value="TreeGrafter"/>
</dbReference>
<dbReference type="GO" id="GO:0090307">
    <property type="term" value="P:mitotic spindle assembly"/>
    <property type="evidence" value="ECO:0007669"/>
    <property type="project" value="TreeGrafter"/>
</dbReference>
<protein>
    <recommendedName>
        <fullName evidence="3">CLASP N-terminal domain-containing protein</fullName>
    </recommendedName>
</protein>
<gene>
    <name evidence="1" type="ORF">NQ314_006646</name>
</gene>
<dbReference type="PANTHER" id="PTHR21567:SF88">
    <property type="entry name" value="TOG DOMAIN-CONTAINING PROTEIN"/>
    <property type="match status" value="1"/>
</dbReference>
<dbReference type="GO" id="GO:0040001">
    <property type="term" value="P:establishment of mitotic spindle localization"/>
    <property type="evidence" value="ECO:0007669"/>
    <property type="project" value="TreeGrafter"/>
</dbReference>
<dbReference type="GO" id="GO:0008017">
    <property type="term" value="F:microtubule binding"/>
    <property type="evidence" value="ECO:0007669"/>
    <property type="project" value="TreeGrafter"/>
</dbReference>
<organism evidence="1 2">
    <name type="scientific">Rhamnusium bicolor</name>
    <dbReference type="NCBI Taxonomy" id="1586634"/>
    <lineage>
        <taxon>Eukaryota</taxon>
        <taxon>Metazoa</taxon>
        <taxon>Ecdysozoa</taxon>
        <taxon>Arthropoda</taxon>
        <taxon>Hexapoda</taxon>
        <taxon>Insecta</taxon>
        <taxon>Pterygota</taxon>
        <taxon>Neoptera</taxon>
        <taxon>Endopterygota</taxon>
        <taxon>Coleoptera</taxon>
        <taxon>Polyphaga</taxon>
        <taxon>Cucujiformia</taxon>
        <taxon>Chrysomeloidea</taxon>
        <taxon>Cerambycidae</taxon>
        <taxon>Lepturinae</taxon>
        <taxon>Rhagiini</taxon>
        <taxon>Rhamnusium</taxon>
    </lineage>
</organism>
<dbReference type="Gene3D" id="1.25.10.10">
    <property type="entry name" value="Leucine-rich Repeat Variant"/>
    <property type="match status" value="1"/>
</dbReference>
<evidence type="ECO:0000313" key="1">
    <source>
        <dbReference type="EMBL" id="KAJ8956771.1"/>
    </source>
</evidence>
<sequence length="113" mass="12827">MFLPTQIIEFDEIVDTLLCKTADSNKFIRHDANLALDCMVTHIPIFHAIRALCNKGPDHKNALVRTAAARLIVCAVVIAGPQHILHPQSNEYTRRRIILNLVKFLNDKNTETR</sequence>
<dbReference type="GO" id="GO:0072686">
    <property type="term" value="C:mitotic spindle"/>
    <property type="evidence" value="ECO:0007669"/>
    <property type="project" value="TreeGrafter"/>
</dbReference>
<dbReference type="Proteomes" id="UP001162156">
    <property type="component" value="Unassembled WGS sequence"/>
</dbReference>
<dbReference type="InterPro" id="IPR016024">
    <property type="entry name" value="ARM-type_fold"/>
</dbReference>
<evidence type="ECO:0008006" key="3">
    <source>
        <dbReference type="Google" id="ProtNLM"/>
    </source>
</evidence>
<evidence type="ECO:0000313" key="2">
    <source>
        <dbReference type="Proteomes" id="UP001162156"/>
    </source>
</evidence>